<dbReference type="PANTHER" id="PTHR32092">
    <property type="entry name" value="6-PHOSPHO-BETA-GLUCOSIDASE-RELATED"/>
    <property type="match status" value="1"/>
</dbReference>
<evidence type="ECO:0000256" key="4">
    <source>
        <dbReference type="ARBA" id="ARBA00023027"/>
    </source>
</evidence>
<keyword evidence="10" id="KW-1185">Reference proteome</keyword>
<evidence type="ECO:0000256" key="1">
    <source>
        <dbReference type="ARBA" id="ARBA00010141"/>
    </source>
</evidence>
<evidence type="ECO:0000313" key="10">
    <source>
        <dbReference type="Proteomes" id="UP001315967"/>
    </source>
</evidence>
<keyword evidence="6 7" id="KW-0326">Glycosidase</keyword>
<feature type="domain" description="Glycosyl hydrolase family 4 C-terminal" evidence="8">
    <location>
        <begin position="194"/>
        <end position="412"/>
    </location>
</feature>
<dbReference type="Pfam" id="PF11975">
    <property type="entry name" value="Glyco_hydro_4C"/>
    <property type="match status" value="1"/>
</dbReference>
<dbReference type="EMBL" id="CP102453">
    <property type="protein sequence ID" value="UUX35280.1"/>
    <property type="molecule type" value="Genomic_DNA"/>
</dbReference>
<gene>
    <name evidence="9" type="ORF">NRE15_06455</name>
</gene>
<dbReference type="RefSeq" id="WP_313794772.1">
    <property type="nucleotide sequence ID" value="NZ_CP102453.1"/>
</dbReference>
<keyword evidence="3 7" id="KW-0378">Hydrolase</keyword>
<dbReference type="SUPFAM" id="SSF51735">
    <property type="entry name" value="NAD(P)-binding Rossmann-fold domains"/>
    <property type="match status" value="1"/>
</dbReference>
<evidence type="ECO:0000256" key="2">
    <source>
        <dbReference type="ARBA" id="ARBA00022723"/>
    </source>
</evidence>
<reference evidence="9 10" key="1">
    <citation type="submission" date="2022-08" db="EMBL/GenBank/DDBJ databases">
        <title>Aerococcaceae sp. nov isolated from spoiled eye mask.</title>
        <authorList>
            <person name="Zhou G."/>
            <person name="Xie X.-B."/>
            <person name="Shi Q.-S."/>
            <person name="Wang Y.-S."/>
            <person name="Wen X."/>
            <person name="Peng H."/>
            <person name="Yang X.-J."/>
            <person name="Tao H.-B."/>
            <person name="Huang X.-M."/>
        </authorList>
    </citation>
    <scope>NUCLEOTIDE SEQUENCE [LARGE SCALE GENOMIC DNA]</scope>
    <source>
        <strain evidence="10">DM20194951</strain>
    </source>
</reference>
<dbReference type="InterPro" id="IPR036291">
    <property type="entry name" value="NAD(P)-bd_dom_sf"/>
</dbReference>
<dbReference type="Proteomes" id="UP001315967">
    <property type="component" value="Chromosome"/>
</dbReference>
<dbReference type="Pfam" id="PF02056">
    <property type="entry name" value="Glyco_hydro_4"/>
    <property type="match status" value="1"/>
</dbReference>
<evidence type="ECO:0000259" key="8">
    <source>
        <dbReference type="Pfam" id="PF11975"/>
    </source>
</evidence>
<organism evidence="9 10">
    <name type="scientific">Fundicoccus culcitae</name>
    <dbReference type="NCBI Taxonomy" id="2969821"/>
    <lineage>
        <taxon>Bacteria</taxon>
        <taxon>Bacillati</taxon>
        <taxon>Bacillota</taxon>
        <taxon>Bacilli</taxon>
        <taxon>Lactobacillales</taxon>
        <taxon>Aerococcaceae</taxon>
        <taxon>Fundicoccus</taxon>
    </lineage>
</organism>
<comment type="cofactor">
    <cofactor evidence="7">
        <name>NAD(+)</name>
        <dbReference type="ChEBI" id="CHEBI:57540"/>
    </cofactor>
    <text evidence="7">Binds 1 NAD(+) per subunit.</text>
</comment>
<keyword evidence="4 7" id="KW-0520">NAD</keyword>
<sequence>MSKDLIITIAGAGSGYTPGIILTIMNHEELSVKEIRLYDDDAQRNKDMELIINFILKRDNLDINLVRTENPKVAFTNVDFVFSQIRVGQIEMREKDEKIPLKYGVVGQETCGLGGFSYGLRSMKGFLNLVKDIQQYAPDVWILNYTNPETIIAESVRRAYPDAKIINACDMTIAIEEIVANSFGYDRDNWIPVYYGLNHFGWYNSIYDVSLKRDIMPEIIEKIKSEGLDVSNEEPNWAQTYTNMKMLVENFPTNLPNNYLEYYLYPNIILNQTNPEYTRANQIMDGRYKEIKDTVKKIQTNTDLDSINYKSSEHGQYIVDIAASLLHNKNGRFNLIVPNKGAIPNLREDAVVEVPCYVNANGVEPISLRFDIPDFHKGLMEAQVASEKLLVDAFFENSYQKALEAFTLNQTVPNATVAKQILDDFIEANGDFWPELH</sequence>
<proteinExistence type="inferred from homology"/>
<keyword evidence="2" id="KW-0479">Metal-binding</keyword>
<evidence type="ECO:0000313" key="9">
    <source>
        <dbReference type="EMBL" id="UUX35280.1"/>
    </source>
</evidence>
<dbReference type="InterPro" id="IPR015955">
    <property type="entry name" value="Lactate_DH/Glyco_Ohase_4_C"/>
</dbReference>
<protein>
    <submittedName>
        <fullName evidence="9">6-phospho-alpha-glucosidase</fullName>
    </submittedName>
</protein>
<evidence type="ECO:0000256" key="6">
    <source>
        <dbReference type="ARBA" id="ARBA00023295"/>
    </source>
</evidence>
<accession>A0ABY5PA58</accession>
<keyword evidence="5" id="KW-0464">Manganese</keyword>
<evidence type="ECO:0000256" key="5">
    <source>
        <dbReference type="ARBA" id="ARBA00023211"/>
    </source>
</evidence>
<dbReference type="InterPro" id="IPR022616">
    <property type="entry name" value="Glyco_hydro_4_C"/>
</dbReference>
<comment type="similarity">
    <text evidence="1 7">Belongs to the glycosyl hydrolase 4 family.</text>
</comment>
<evidence type="ECO:0000256" key="7">
    <source>
        <dbReference type="RuleBase" id="RU361152"/>
    </source>
</evidence>
<dbReference type="PRINTS" id="PR00732">
    <property type="entry name" value="GLHYDRLASE4"/>
</dbReference>
<name>A0ABY5PA58_9LACT</name>
<dbReference type="InterPro" id="IPR001088">
    <property type="entry name" value="Glyco_hydro_4"/>
</dbReference>
<dbReference type="SUPFAM" id="SSF56327">
    <property type="entry name" value="LDH C-terminal domain-like"/>
    <property type="match status" value="1"/>
</dbReference>
<dbReference type="PANTHER" id="PTHR32092:SF14">
    <property type="entry name" value="MALTOSE-6'-PHOSPHATE GLUCOSIDASE"/>
    <property type="match status" value="1"/>
</dbReference>
<dbReference type="Gene3D" id="3.40.50.720">
    <property type="entry name" value="NAD(P)-binding Rossmann-like Domain"/>
    <property type="match status" value="1"/>
</dbReference>
<evidence type="ECO:0000256" key="3">
    <source>
        <dbReference type="ARBA" id="ARBA00022801"/>
    </source>
</evidence>
<dbReference type="Gene3D" id="3.90.110.10">
    <property type="entry name" value="Lactate dehydrogenase/glycoside hydrolase, family 4, C-terminal"/>
    <property type="match status" value="1"/>
</dbReference>